<proteinExistence type="predicted"/>
<comment type="caution">
    <text evidence="2">The sequence shown here is derived from an EMBL/GenBank/DDBJ whole genome shotgun (WGS) entry which is preliminary data.</text>
</comment>
<feature type="transmembrane region" description="Helical" evidence="1">
    <location>
        <begin position="7"/>
        <end position="25"/>
    </location>
</feature>
<organism evidence="2 3">
    <name type="scientific">Clostridium moniliforme</name>
    <dbReference type="NCBI Taxonomy" id="39489"/>
    <lineage>
        <taxon>Bacteria</taxon>
        <taxon>Bacillati</taxon>
        <taxon>Bacillota</taxon>
        <taxon>Clostridia</taxon>
        <taxon>Eubacteriales</taxon>
        <taxon>Clostridiaceae</taxon>
        <taxon>Clostridium</taxon>
    </lineage>
</organism>
<protein>
    <submittedName>
        <fullName evidence="2">Uncharacterized protein</fullName>
    </submittedName>
</protein>
<keyword evidence="1" id="KW-1133">Transmembrane helix</keyword>
<dbReference type="Proteomes" id="UP000783390">
    <property type="component" value="Unassembled WGS sequence"/>
</dbReference>
<gene>
    <name evidence="2" type="ORF">J2Z53_002464</name>
</gene>
<evidence type="ECO:0000256" key="1">
    <source>
        <dbReference type="SAM" id="Phobius"/>
    </source>
</evidence>
<keyword evidence="1" id="KW-0472">Membrane</keyword>
<dbReference type="SUPFAM" id="SSF82171">
    <property type="entry name" value="DPP6 N-terminal domain-like"/>
    <property type="match status" value="1"/>
</dbReference>
<dbReference type="EMBL" id="JAGGJZ010000013">
    <property type="protein sequence ID" value="MBP1890842.1"/>
    <property type="molecule type" value="Genomic_DNA"/>
</dbReference>
<name>A0ABS4F3K8_9CLOT</name>
<reference evidence="2 3" key="1">
    <citation type="submission" date="2021-03" db="EMBL/GenBank/DDBJ databases">
        <title>Genomic Encyclopedia of Type Strains, Phase IV (KMG-IV): sequencing the most valuable type-strain genomes for metagenomic binning, comparative biology and taxonomic classification.</title>
        <authorList>
            <person name="Goeker M."/>
        </authorList>
    </citation>
    <scope>NUCLEOTIDE SEQUENCE [LARGE SCALE GENOMIC DNA]</scope>
    <source>
        <strain evidence="2 3">DSM 3984</strain>
    </source>
</reference>
<sequence length="335" mass="38435">MRKVKIILCWIGISLILQCTVLFFLDKFYFKDDTNVDMQKVSINSNKDNNEKHVAIPNNAKDIKISYDGKYISYYNKLKLNICNSNTGDTNELENPNNNQILRSVWLADRNMLLTLEVEDGEIVLYNYEPEKGVNQKIIGICPYNQMYKNFDIKASTITGVTYIKINNRIYRVDINQTSATRVPLNVRLLGDISIIPTKDRLVYMASNGTILHMTQPNTRLAIRSNESLVILGIDEDGVAYLGEVREKKINKIVKKNLNDIYSKEDIINLDEPVNKKDILIDGRGNVYINSSSKKIIRELNSKKETNYKGEFLGFYNNGVASLVEGKYYKTPFKK</sequence>
<evidence type="ECO:0000313" key="3">
    <source>
        <dbReference type="Proteomes" id="UP000783390"/>
    </source>
</evidence>
<accession>A0ABS4F3K8</accession>
<keyword evidence="3" id="KW-1185">Reference proteome</keyword>
<evidence type="ECO:0000313" key="2">
    <source>
        <dbReference type="EMBL" id="MBP1890842.1"/>
    </source>
</evidence>
<keyword evidence="1" id="KW-0812">Transmembrane</keyword>
<dbReference type="RefSeq" id="WP_209797757.1">
    <property type="nucleotide sequence ID" value="NZ_JAGGJZ010000013.1"/>
</dbReference>